<feature type="compositionally biased region" description="Gly residues" evidence="1">
    <location>
        <begin position="176"/>
        <end position="186"/>
    </location>
</feature>
<protein>
    <submittedName>
        <fullName evidence="2">Uncharacterized protein</fullName>
    </submittedName>
</protein>
<feature type="compositionally biased region" description="Basic and acidic residues" evidence="1">
    <location>
        <begin position="210"/>
        <end position="225"/>
    </location>
</feature>
<name>A0A7S0S7X0_9CHLO</name>
<dbReference type="AlphaFoldDB" id="A0A7S0S7X0"/>
<dbReference type="PANTHER" id="PTHR35321:SF1">
    <property type="entry name" value="OS02G0753200 PROTEIN"/>
    <property type="match status" value="1"/>
</dbReference>
<feature type="compositionally biased region" description="Low complexity" evidence="1">
    <location>
        <begin position="11"/>
        <end position="22"/>
    </location>
</feature>
<evidence type="ECO:0000313" key="2">
    <source>
        <dbReference type="EMBL" id="CAD8697258.1"/>
    </source>
</evidence>
<dbReference type="PANTHER" id="PTHR35321">
    <property type="entry name" value="OS02G0753200 PROTEIN"/>
    <property type="match status" value="1"/>
</dbReference>
<accession>A0A7S0S7X0</accession>
<feature type="region of interest" description="Disordered" evidence="1">
    <location>
        <begin position="174"/>
        <end position="246"/>
    </location>
</feature>
<dbReference type="EMBL" id="HBFB01038075">
    <property type="protein sequence ID" value="CAD8697258.1"/>
    <property type="molecule type" value="Transcribed_RNA"/>
</dbReference>
<feature type="region of interest" description="Disordered" evidence="1">
    <location>
        <begin position="1"/>
        <end position="37"/>
    </location>
</feature>
<gene>
    <name evidence="2" type="ORF">CLEI1391_LOCUS21445</name>
</gene>
<feature type="region of interest" description="Disordered" evidence="1">
    <location>
        <begin position="63"/>
        <end position="138"/>
    </location>
</feature>
<proteinExistence type="predicted"/>
<evidence type="ECO:0000256" key="1">
    <source>
        <dbReference type="SAM" id="MobiDB-lite"/>
    </source>
</evidence>
<sequence length="246" mass="25719">MADLFGLGGYASDQANSSSSSEDGSEESSLDSAEVRAREAEAKLKDYAVNEQRKAGALPSALDAFDEVDGPPAFLDPEATRPLAASTHTHHQGAAGADGGPGKDKKRQAPGPDFDISKLAPLLKGQKREGEGRAAPAGAVLEAKAQRYKADDGPEATQQYSAVQIAMLGGNVKGPVQGGEGAGGGKPKSTHATDMKEFMAKGGAVPLPRKAADRKDKEKSKRDRGQSGVQTWKSEAEMVLRQQYDS</sequence>
<dbReference type="InterPro" id="IPR040306">
    <property type="entry name" value="Os02g0753200-like"/>
</dbReference>
<reference evidence="2" key="1">
    <citation type="submission" date="2021-01" db="EMBL/GenBank/DDBJ databases">
        <authorList>
            <person name="Corre E."/>
            <person name="Pelletier E."/>
            <person name="Niang G."/>
            <person name="Scheremetjew M."/>
            <person name="Finn R."/>
            <person name="Kale V."/>
            <person name="Holt S."/>
            <person name="Cochrane G."/>
            <person name="Meng A."/>
            <person name="Brown T."/>
            <person name="Cohen L."/>
        </authorList>
    </citation>
    <scope>NUCLEOTIDE SEQUENCE</scope>
    <source>
        <strain evidence="2">SAG 11-49</strain>
    </source>
</reference>
<organism evidence="2">
    <name type="scientific">Chlamydomonas leiostraca</name>
    <dbReference type="NCBI Taxonomy" id="1034604"/>
    <lineage>
        <taxon>Eukaryota</taxon>
        <taxon>Viridiplantae</taxon>
        <taxon>Chlorophyta</taxon>
        <taxon>core chlorophytes</taxon>
        <taxon>Chlorophyceae</taxon>
        <taxon>CS clade</taxon>
        <taxon>Chlamydomonadales</taxon>
        <taxon>Chlamydomonadaceae</taxon>
        <taxon>Chlamydomonas</taxon>
    </lineage>
</organism>